<evidence type="ECO:0000259" key="4">
    <source>
        <dbReference type="PROSITE" id="PS51192"/>
    </source>
</evidence>
<dbReference type="Gene3D" id="3.40.50.300">
    <property type="entry name" value="P-loop containing nucleotide triphosphate hydrolases"/>
    <property type="match status" value="1"/>
</dbReference>
<name>A0ABP7IR33_9ACTN</name>
<evidence type="ECO:0000313" key="6">
    <source>
        <dbReference type="EMBL" id="GAA3824791.1"/>
    </source>
</evidence>
<dbReference type="InterPro" id="IPR000330">
    <property type="entry name" value="SNF2_N"/>
</dbReference>
<sequence length="1072" mass="117056">MTILAALTDEFLEEHFSPETLERGETYRDRLDGPPEIGQLTASAVTATAYVVGTRPAPYHVQLHAEVGRPTGRSRTAPRGWLFTLCTCPVRTMCKHGAAVALSLRAGHVDSATGNDWERRLGALLDDLAVEGGPAEPMSLALQLSLDDHTGRHRGVPTLRVRPLRRGARDNWIKTGAEWSDVPGGIVGRAYEPAQADAIGALHSALQAHRGYFSAGLAPALDQFGPRAVELLRAAAAAGIPLLPQEPLREVLLRPDPVGLGADLTATEGGTRLTLGVDVDGRLRRGDDVLLMGLPPLLVGLVDRLGADGAGAGLTVTIAPIAGAVPRAARDLLDGPPIDVPSDDVRAFLDRLSPVLKRLSVRSSDGSVDVPTPVEPVLLVTVTWLGPTDADVHWEWRYGQTQRCDLRSHDRLGGLRDRAAERKIREQVPAELLGRDEVTGGDALAFALHDVPFLEGLDGVEVVQEERPDFREAEEDVEISFGLVEPDPDGADVEDRHTDWLDLEVTITVEGERVPLPAVLAALTLGHDYLVLSSGLYISTDRPEFDRLREVVEAAGELREVDGDRIGVGHHDLGVWAQLAETGIVDAQAAEWVRRAEALRSLETLPRPEPLGITTELRSYQREGFWWLAFLYENGLGGILADDMGLGKTLQVLALVQHAVARGDGPFLVVAPTSVVSAWAQEAERHGPSLRIGVVQRSSDDLAAIAAGSDVVLTTYALLRLGGARYAGVRWAGLVLDEAQQVKNHQSKTYAAARAVAAPFRLVVTGTPFENRLMELWSLLSIAVPGLYPWPRQFNERVVRPIEKGADPLALERFRRRIRPFLLRRTKELVADDLPPKQEQVLDVVLGPRHRKLYDTHLAKERQRILGLVEDFDRNRVAIFSALTKLRQLALDPALVDDAHEGVGSAKLDLLVDHLAEITDEGHRALVFSQFTSFLGRVRTRLEAEGIETAYLDGSTRDRPTVIQRFREGSAPVFLISLKAGGVGLTLTEADYVFVLDPWWNPAAEAQAVDRAHRIGQTEHVHVYRMVATDTIEDKVMELKARKAELFGRVIDGDGALSTAIDAEDIRGLFDE</sequence>
<keyword evidence="7" id="KW-1185">Reference proteome</keyword>
<dbReference type="SMART" id="SM00490">
    <property type="entry name" value="HELICc"/>
    <property type="match status" value="1"/>
</dbReference>
<dbReference type="Pfam" id="PF00176">
    <property type="entry name" value="SNF2-rel_dom"/>
    <property type="match status" value="1"/>
</dbReference>
<dbReference type="RefSeq" id="WP_344776409.1">
    <property type="nucleotide sequence ID" value="NZ_BAABAH010000010.1"/>
</dbReference>
<evidence type="ECO:0000256" key="2">
    <source>
        <dbReference type="PROSITE-ProRule" id="PRU00325"/>
    </source>
</evidence>
<feature type="domain" description="Helicase ATP-binding" evidence="4">
    <location>
        <begin position="629"/>
        <end position="786"/>
    </location>
</feature>
<comment type="caution">
    <text evidence="6">The sequence shown here is derived from an EMBL/GenBank/DDBJ whole genome shotgun (WGS) entry which is preliminary data.</text>
</comment>
<dbReference type="Gene3D" id="3.40.50.10810">
    <property type="entry name" value="Tandem AAA-ATPase domain"/>
    <property type="match status" value="1"/>
</dbReference>
<dbReference type="EMBL" id="BAABAH010000010">
    <property type="protein sequence ID" value="GAA3824791.1"/>
    <property type="molecule type" value="Genomic_DNA"/>
</dbReference>
<dbReference type="SMART" id="SM00487">
    <property type="entry name" value="DEXDc"/>
    <property type="match status" value="1"/>
</dbReference>
<dbReference type="SUPFAM" id="SSF52540">
    <property type="entry name" value="P-loop containing nucleoside triphosphate hydrolases"/>
    <property type="match status" value="2"/>
</dbReference>
<keyword evidence="2" id="KW-0863">Zinc-finger</keyword>
<feature type="domain" description="SWIM-type" evidence="3">
    <location>
        <begin position="59"/>
        <end position="105"/>
    </location>
</feature>
<dbReference type="PROSITE" id="PS51194">
    <property type="entry name" value="HELICASE_CTER"/>
    <property type="match status" value="1"/>
</dbReference>
<evidence type="ECO:0000259" key="3">
    <source>
        <dbReference type="PROSITE" id="PS50966"/>
    </source>
</evidence>
<protein>
    <submittedName>
        <fullName evidence="6">DEAD/DEAH box helicase</fullName>
    </submittedName>
</protein>
<keyword evidence="6" id="KW-0067">ATP-binding</keyword>
<dbReference type="PROSITE" id="PS50966">
    <property type="entry name" value="ZF_SWIM"/>
    <property type="match status" value="1"/>
</dbReference>
<dbReference type="InterPro" id="IPR038718">
    <property type="entry name" value="SNF2-like_sf"/>
</dbReference>
<dbReference type="CDD" id="cd18793">
    <property type="entry name" value="SF2_C_SNF"/>
    <property type="match status" value="1"/>
</dbReference>
<dbReference type="GO" id="GO:0004386">
    <property type="term" value="F:helicase activity"/>
    <property type="evidence" value="ECO:0007669"/>
    <property type="project" value="UniProtKB-KW"/>
</dbReference>
<reference evidence="7" key="1">
    <citation type="journal article" date="2019" name="Int. J. Syst. Evol. Microbiol.">
        <title>The Global Catalogue of Microorganisms (GCM) 10K type strain sequencing project: providing services to taxonomists for standard genome sequencing and annotation.</title>
        <authorList>
            <consortium name="The Broad Institute Genomics Platform"/>
            <consortium name="The Broad Institute Genome Sequencing Center for Infectious Disease"/>
            <person name="Wu L."/>
            <person name="Ma J."/>
        </authorList>
    </citation>
    <scope>NUCLEOTIDE SEQUENCE [LARGE SCALE GENOMIC DNA]</scope>
    <source>
        <strain evidence="7">JCM 16953</strain>
    </source>
</reference>
<proteinExistence type="predicted"/>
<keyword evidence="6" id="KW-0547">Nucleotide-binding</keyword>
<keyword evidence="1" id="KW-0378">Hydrolase</keyword>
<dbReference type="Pfam" id="PF00271">
    <property type="entry name" value="Helicase_C"/>
    <property type="match status" value="1"/>
</dbReference>
<accession>A0ABP7IR33</accession>
<evidence type="ECO:0000259" key="5">
    <source>
        <dbReference type="PROSITE" id="PS51194"/>
    </source>
</evidence>
<dbReference type="Proteomes" id="UP001501821">
    <property type="component" value="Unassembled WGS sequence"/>
</dbReference>
<dbReference type="InterPro" id="IPR014001">
    <property type="entry name" value="Helicase_ATP-bd"/>
</dbReference>
<evidence type="ECO:0000313" key="7">
    <source>
        <dbReference type="Proteomes" id="UP001501821"/>
    </source>
</evidence>
<keyword evidence="6" id="KW-0347">Helicase</keyword>
<organism evidence="6 7">
    <name type="scientific">Nocardioides panacisoli</name>
    <dbReference type="NCBI Taxonomy" id="627624"/>
    <lineage>
        <taxon>Bacteria</taxon>
        <taxon>Bacillati</taxon>
        <taxon>Actinomycetota</taxon>
        <taxon>Actinomycetes</taxon>
        <taxon>Propionibacteriales</taxon>
        <taxon>Nocardioidaceae</taxon>
        <taxon>Nocardioides</taxon>
    </lineage>
</organism>
<gene>
    <name evidence="6" type="ORF">GCM10022242_27710</name>
</gene>
<dbReference type="InterPro" id="IPR007527">
    <property type="entry name" value="Znf_SWIM"/>
</dbReference>
<dbReference type="PROSITE" id="PS51192">
    <property type="entry name" value="HELICASE_ATP_BIND_1"/>
    <property type="match status" value="1"/>
</dbReference>
<evidence type="ECO:0000256" key="1">
    <source>
        <dbReference type="ARBA" id="ARBA00022801"/>
    </source>
</evidence>
<keyword evidence="2" id="KW-0479">Metal-binding</keyword>
<dbReference type="InterPro" id="IPR049730">
    <property type="entry name" value="SNF2/RAD54-like_C"/>
</dbReference>
<dbReference type="InterPro" id="IPR027417">
    <property type="entry name" value="P-loop_NTPase"/>
</dbReference>
<keyword evidence="2" id="KW-0862">Zinc</keyword>
<dbReference type="PANTHER" id="PTHR10799">
    <property type="entry name" value="SNF2/RAD54 HELICASE FAMILY"/>
    <property type="match status" value="1"/>
</dbReference>
<dbReference type="InterPro" id="IPR001650">
    <property type="entry name" value="Helicase_C-like"/>
</dbReference>
<feature type="domain" description="Helicase C-terminal" evidence="5">
    <location>
        <begin position="910"/>
        <end position="1065"/>
    </location>
</feature>